<evidence type="ECO:0000313" key="9">
    <source>
        <dbReference type="Proteomes" id="UP001259340"/>
    </source>
</evidence>
<accession>A0AAW8NQ27</accession>
<keyword evidence="10" id="KW-1185">Reference proteome</keyword>
<feature type="domain" description="Peptidase S54 rhomboid" evidence="6">
    <location>
        <begin position="32"/>
        <end position="175"/>
    </location>
</feature>
<feature type="transmembrane region" description="Helical" evidence="5">
    <location>
        <begin position="161"/>
        <end position="181"/>
    </location>
</feature>
<dbReference type="AlphaFoldDB" id="A0AAW8NQ27"/>
<dbReference type="RefSeq" id="WP_310654782.1">
    <property type="nucleotide sequence ID" value="NZ_JAPMLA010000001.1"/>
</dbReference>
<name>A0AAW8NQ27_9GAMM</name>
<evidence type="ECO:0000256" key="1">
    <source>
        <dbReference type="ARBA" id="ARBA00004141"/>
    </source>
</evidence>
<feature type="transmembrane region" description="Helical" evidence="5">
    <location>
        <begin position="47"/>
        <end position="63"/>
    </location>
</feature>
<sequence>MLAFGVSILCVTLYFTNLASTLAYQRELILDGQWWRLVTGNLLHTNLWHLLMNLAGMWVIIALHEQHYRLKALSLLLVCLCLLQGLGLLIFYPALIGYVGLSGVLHGLFAYGAVFDIRDGYKSGYLLLLGIIAKVAYEQYFGASVEVTALIDARVATEAHLIGMLTGMSCAFIVIASKAIFATRVTAK</sequence>
<dbReference type="GO" id="GO:0016020">
    <property type="term" value="C:membrane"/>
    <property type="evidence" value="ECO:0007669"/>
    <property type="project" value="UniProtKB-SubCell"/>
</dbReference>
<evidence type="ECO:0000313" key="10">
    <source>
        <dbReference type="Proteomes" id="UP001271263"/>
    </source>
</evidence>
<comment type="caution">
    <text evidence="7">The sequence shown here is derived from an EMBL/GenBank/DDBJ whole genome shotgun (WGS) entry which is preliminary data.</text>
</comment>
<feature type="transmembrane region" description="Helical" evidence="5">
    <location>
        <begin position="75"/>
        <end position="92"/>
    </location>
</feature>
<comment type="subcellular location">
    <subcellularLocation>
        <location evidence="1">Membrane</location>
        <topology evidence="1">Multi-pass membrane protein</topology>
    </subcellularLocation>
</comment>
<dbReference type="InterPro" id="IPR035952">
    <property type="entry name" value="Rhomboid-like_sf"/>
</dbReference>
<gene>
    <name evidence="7" type="primary">rrtA</name>
    <name evidence="7" type="ORF">OS133_10020</name>
    <name evidence="8" type="ORF">OS134_05695</name>
</gene>
<protein>
    <submittedName>
        <fullName evidence="7">Rhombosortase</fullName>
        <ecNumber evidence="7">3.4.21.-</ecNumber>
    </submittedName>
</protein>
<reference evidence="7" key="2">
    <citation type="submission" date="2022-11" db="EMBL/GenBank/DDBJ databases">
        <title>Prophages regulate Shewanella fidelis motility and biofilm formation: implications for gut colonization dynamics in Ciona robusta.</title>
        <authorList>
            <person name="Natarajan O."/>
            <person name="Gibboney S.L."/>
            <person name="Young M.N."/>
            <person name="Lim S.J."/>
            <person name="Pluta N."/>
            <person name="Atkinson C.G.F."/>
            <person name="Leigh B.A."/>
            <person name="Liberti A."/>
            <person name="Kees E."/>
            <person name="Breitbart M."/>
            <person name="Gralnick J."/>
            <person name="Dishaw L.J."/>
        </authorList>
    </citation>
    <scope>NUCLEOTIDE SEQUENCE</scope>
    <source>
        <strain evidence="7">3313</strain>
    </source>
</reference>
<dbReference type="EMBL" id="JAPMLE010000001">
    <property type="protein sequence ID" value="MDR8524004.1"/>
    <property type="molecule type" value="Genomic_DNA"/>
</dbReference>
<dbReference type="EMBL" id="JAPMLD010000002">
    <property type="protein sequence ID" value="MDW4823561.1"/>
    <property type="molecule type" value="Genomic_DNA"/>
</dbReference>
<keyword evidence="7" id="KW-0378">Hydrolase</keyword>
<keyword evidence="2 5" id="KW-0812">Transmembrane</keyword>
<feature type="transmembrane region" description="Helical" evidence="5">
    <location>
        <begin position="98"/>
        <end position="117"/>
    </location>
</feature>
<keyword evidence="3 5" id="KW-1133">Transmembrane helix</keyword>
<evidence type="ECO:0000256" key="4">
    <source>
        <dbReference type="ARBA" id="ARBA00023136"/>
    </source>
</evidence>
<dbReference type="InterPro" id="IPR023826">
    <property type="entry name" value="Rhom-like_SP_proteobac"/>
</dbReference>
<dbReference type="InterPro" id="IPR050925">
    <property type="entry name" value="Rhomboid_protease_S54"/>
</dbReference>
<dbReference type="NCBIfam" id="TIGR03902">
    <property type="entry name" value="rhom_GG_sort"/>
    <property type="match status" value="1"/>
</dbReference>
<dbReference type="InterPro" id="IPR022764">
    <property type="entry name" value="Peptidase_S54_rhomboid_dom"/>
</dbReference>
<feature type="transmembrane region" description="Helical" evidence="5">
    <location>
        <begin position="124"/>
        <end position="141"/>
    </location>
</feature>
<evidence type="ECO:0000313" key="8">
    <source>
        <dbReference type="EMBL" id="MDW4823561.1"/>
    </source>
</evidence>
<evidence type="ECO:0000256" key="3">
    <source>
        <dbReference type="ARBA" id="ARBA00022989"/>
    </source>
</evidence>
<dbReference type="PANTHER" id="PTHR43731:SF16">
    <property type="entry name" value="RHOMBOSORTASE"/>
    <property type="match status" value="1"/>
</dbReference>
<organism evidence="7 9">
    <name type="scientific">Shewanella fidelis</name>
    <dbReference type="NCBI Taxonomy" id="173509"/>
    <lineage>
        <taxon>Bacteria</taxon>
        <taxon>Pseudomonadati</taxon>
        <taxon>Pseudomonadota</taxon>
        <taxon>Gammaproteobacteria</taxon>
        <taxon>Alteromonadales</taxon>
        <taxon>Shewanellaceae</taxon>
        <taxon>Shewanella</taxon>
    </lineage>
</organism>
<dbReference type="Proteomes" id="UP001271263">
    <property type="component" value="Unassembled WGS sequence"/>
</dbReference>
<dbReference type="Proteomes" id="UP001259340">
    <property type="component" value="Unassembled WGS sequence"/>
</dbReference>
<dbReference type="GO" id="GO:0004252">
    <property type="term" value="F:serine-type endopeptidase activity"/>
    <property type="evidence" value="ECO:0007669"/>
    <property type="project" value="InterPro"/>
</dbReference>
<evidence type="ECO:0000256" key="5">
    <source>
        <dbReference type="SAM" id="Phobius"/>
    </source>
</evidence>
<dbReference type="EC" id="3.4.21.-" evidence="7"/>
<keyword evidence="4 5" id="KW-0472">Membrane</keyword>
<evidence type="ECO:0000256" key="2">
    <source>
        <dbReference type="ARBA" id="ARBA00022692"/>
    </source>
</evidence>
<proteinExistence type="predicted"/>
<reference evidence="8 10" key="1">
    <citation type="journal article" date="2022" name="bioRxiv">
        <title>Prophages regulate Shewanella fidelis 3313 motility and biofilm formation: implications for gut colonization dynamics in Ciona robusta.</title>
        <authorList>
            <person name="Natarajan O."/>
            <person name="Gibboney S.L."/>
            <person name="Young M.N."/>
            <person name="Lim S.J."/>
            <person name="Pluta N."/>
            <person name="Atkinson C.G."/>
            <person name="Leigh B.A."/>
            <person name="Liberti A."/>
            <person name="Kees E.D."/>
            <person name="Breitbart M."/>
            <person name="Gralnick J.A."/>
            <person name="Dishaw L.J."/>
        </authorList>
    </citation>
    <scope>NUCLEOTIDE SEQUENCE [LARGE SCALE GENOMIC DNA]</scope>
    <source>
        <strain evidence="8 10">JG4066</strain>
    </source>
</reference>
<evidence type="ECO:0000313" key="7">
    <source>
        <dbReference type="EMBL" id="MDR8524004.1"/>
    </source>
</evidence>
<dbReference type="SUPFAM" id="SSF144091">
    <property type="entry name" value="Rhomboid-like"/>
    <property type="match status" value="1"/>
</dbReference>
<dbReference type="Gene3D" id="1.20.1540.10">
    <property type="entry name" value="Rhomboid-like"/>
    <property type="match status" value="1"/>
</dbReference>
<evidence type="ECO:0000259" key="6">
    <source>
        <dbReference type="Pfam" id="PF01694"/>
    </source>
</evidence>
<dbReference type="Pfam" id="PF01694">
    <property type="entry name" value="Rhomboid"/>
    <property type="match status" value="1"/>
</dbReference>
<dbReference type="PANTHER" id="PTHR43731">
    <property type="entry name" value="RHOMBOID PROTEASE"/>
    <property type="match status" value="1"/>
</dbReference>